<evidence type="ECO:0000313" key="3">
    <source>
        <dbReference type="Proteomes" id="UP000265520"/>
    </source>
</evidence>
<feature type="non-terminal residue" evidence="2">
    <location>
        <position position="1"/>
    </location>
</feature>
<dbReference type="EMBL" id="LXQA011332810">
    <property type="protein sequence ID" value="MCI93584.1"/>
    <property type="molecule type" value="Genomic_DNA"/>
</dbReference>
<protein>
    <submittedName>
        <fullName evidence="2">Uncharacterized protein</fullName>
    </submittedName>
</protein>
<evidence type="ECO:0000313" key="2">
    <source>
        <dbReference type="EMBL" id="MCI93584.1"/>
    </source>
</evidence>
<feature type="compositionally biased region" description="Basic and acidic residues" evidence="1">
    <location>
        <begin position="54"/>
        <end position="65"/>
    </location>
</feature>
<sequence>ALRSFPDSTPEQCHDPVESLPREFLQRERESVFLASMQKLPGPGTRAIIGPTKPCHEQYNKSRGY</sequence>
<keyword evidence="3" id="KW-1185">Reference proteome</keyword>
<proteinExistence type="predicted"/>
<accession>A0A392VYW0</accession>
<evidence type="ECO:0000256" key="1">
    <source>
        <dbReference type="SAM" id="MobiDB-lite"/>
    </source>
</evidence>
<dbReference type="Proteomes" id="UP000265520">
    <property type="component" value="Unassembled WGS sequence"/>
</dbReference>
<comment type="caution">
    <text evidence="2">The sequence shown here is derived from an EMBL/GenBank/DDBJ whole genome shotgun (WGS) entry which is preliminary data.</text>
</comment>
<dbReference type="AlphaFoldDB" id="A0A392VYW0"/>
<feature type="region of interest" description="Disordered" evidence="1">
    <location>
        <begin position="43"/>
        <end position="65"/>
    </location>
</feature>
<organism evidence="2 3">
    <name type="scientific">Trifolium medium</name>
    <dbReference type="NCBI Taxonomy" id="97028"/>
    <lineage>
        <taxon>Eukaryota</taxon>
        <taxon>Viridiplantae</taxon>
        <taxon>Streptophyta</taxon>
        <taxon>Embryophyta</taxon>
        <taxon>Tracheophyta</taxon>
        <taxon>Spermatophyta</taxon>
        <taxon>Magnoliopsida</taxon>
        <taxon>eudicotyledons</taxon>
        <taxon>Gunneridae</taxon>
        <taxon>Pentapetalae</taxon>
        <taxon>rosids</taxon>
        <taxon>fabids</taxon>
        <taxon>Fabales</taxon>
        <taxon>Fabaceae</taxon>
        <taxon>Papilionoideae</taxon>
        <taxon>50 kb inversion clade</taxon>
        <taxon>NPAAA clade</taxon>
        <taxon>Hologalegina</taxon>
        <taxon>IRL clade</taxon>
        <taxon>Trifolieae</taxon>
        <taxon>Trifolium</taxon>
    </lineage>
</organism>
<name>A0A392VYW0_9FABA</name>
<reference evidence="2 3" key="1">
    <citation type="journal article" date="2018" name="Front. Plant Sci.">
        <title>Red Clover (Trifolium pratense) and Zigzag Clover (T. medium) - A Picture of Genomic Similarities and Differences.</title>
        <authorList>
            <person name="Dluhosova J."/>
            <person name="Istvanek J."/>
            <person name="Nedelnik J."/>
            <person name="Repkova J."/>
        </authorList>
    </citation>
    <scope>NUCLEOTIDE SEQUENCE [LARGE SCALE GENOMIC DNA]</scope>
    <source>
        <strain evidence="3">cv. 10/8</strain>
        <tissue evidence="2">Leaf</tissue>
    </source>
</reference>